<sequence length="362" mass="39625">MDRHFPKILLLALLVFCIAIFPFERPAIAAENAIRLPTFKAGRTRPLIAIAADNRGTETTDLVIPYGVLRSAGVADVVIVSTQAGIVNLMPALKIKPDATMRDFDREHPEGADIVIVPAMHDNSSRNVIAWIREQSSKGAMVVSICEGAWLAARAGVFDGKHATTHWYAFDAIRRTFPRTEWVHNRRYIVDGNVMSTTGVTASIPASLTLVEAIAGAQKARSAATRLGVIDWSSAHDSAPFHMTTSRFWRFAGNTLAFWNHEIIRLPAEEGFDEIALALTADAWSRTYRSKAVIAEPAQSIRSRSGLLLVPDLSAHTDASVVTVPARPPAQALDQTLFEIAARYGARTSDIVALQLEYPIQH</sequence>
<proteinExistence type="predicted"/>
<reference evidence="2 3" key="1">
    <citation type="journal article" date="2020" name="Genome Biol. Evol.">
        <title>Rhizobium dioscoreae sp. nov., a plant growth-promoting bacterium isolated from yam (Dioscorea species).</title>
        <authorList>
            <person name="Ouyabe M."/>
            <person name="Tanaka N."/>
            <person name="Shiwa Y."/>
            <person name="Fujita N."/>
            <person name="Kikuno H."/>
            <person name="Babil P."/>
            <person name="Shiwachi H."/>
        </authorList>
    </citation>
    <scope>NUCLEOTIDE SEQUENCE [LARGE SCALE GENOMIC DNA]</scope>
    <source>
        <strain evidence="2 3">S-93</strain>
    </source>
</reference>
<name>A0ABQ0Z1W3_9HYPH</name>
<dbReference type="Pfam" id="PF01965">
    <property type="entry name" value="DJ-1_PfpI"/>
    <property type="match status" value="1"/>
</dbReference>
<evidence type="ECO:0000313" key="2">
    <source>
        <dbReference type="EMBL" id="GES49288.1"/>
    </source>
</evidence>
<evidence type="ECO:0000313" key="3">
    <source>
        <dbReference type="Proteomes" id="UP000390335"/>
    </source>
</evidence>
<dbReference type="InterPro" id="IPR052158">
    <property type="entry name" value="INH-QAR"/>
</dbReference>
<accession>A0ABQ0Z1W3</accession>
<dbReference type="RefSeq" id="WP_152093138.1">
    <property type="nucleotide sequence ID" value="NZ_BLAJ01000002.1"/>
</dbReference>
<dbReference type="Proteomes" id="UP000390335">
    <property type="component" value="Unassembled WGS sequence"/>
</dbReference>
<dbReference type="InterPro" id="IPR002818">
    <property type="entry name" value="DJ-1/PfpI"/>
</dbReference>
<keyword evidence="3" id="KW-1185">Reference proteome</keyword>
<dbReference type="EMBL" id="BLAJ01000002">
    <property type="protein sequence ID" value="GES49288.1"/>
    <property type="molecule type" value="Genomic_DNA"/>
</dbReference>
<dbReference type="Gene3D" id="3.40.50.880">
    <property type="match status" value="1"/>
</dbReference>
<comment type="caution">
    <text evidence="2">The sequence shown here is derived from an EMBL/GenBank/DDBJ whole genome shotgun (WGS) entry which is preliminary data.</text>
</comment>
<protein>
    <submittedName>
        <fullName evidence="2">Transcriptional regulator</fullName>
    </submittedName>
</protein>
<dbReference type="PANTHER" id="PTHR43130:SF3">
    <property type="entry name" value="HTH-TYPE TRANSCRIPTIONAL REGULATOR RV1931C"/>
    <property type="match status" value="1"/>
</dbReference>
<dbReference type="PANTHER" id="PTHR43130">
    <property type="entry name" value="ARAC-FAMILY TRANSCRIPTIONAL REGULATOR"/>
    <property type="match status" value="1"/>
</dbReference>
<organism evidence="2 3">
    <name type="scientific">Rhizobium dioscoreae</name>
    <dbReference type="NCBI Taxonomy" id="2653122"/>
    <lineage>
        <taxon>Bacteria</taxon>
        <taxon>Pseudomonadati</taxon>
        <taxon>Pseudomonadota</taxon>
        <taxon>Alphaproteobacteria</taxon>
        <taxon>Hyphomicrobiales</taxon>
        <taxon>Rhizobiaceae</taxon>
        <taxon>Rhizobium/Agrobacterium group</taxon>
        <taxon>Rhizobium</taxon>
    </lineage>
</organism>
<feature type="domain" description="DJ-1/PfpI" evidence="1">
    <location>
        <begin position="55"/>
        <end position="212"/>
    </location>
</feature>
<gene>
    <name evidence="2" type="ORF">RsS93_19020</name>
</gene>
<evidence type="ECO:0000259" key="1">
    <source>
        <dbReference type="Pfam" id="PF01965"/>
    </source>
</evidence>
<dbReference type="InterPro" id="IPR029062">
    <property type="entry name" value="Class_I_gatase-like"/>
</dbReference>
<dbReference type="SUPFAM" id="SSF52317">
    <property type="entry name" value="Class I glutamine amidotransferase-like"/>
    <property type="match status" value="1"/>
</dbReference>